<evidence type="ECO:0000256" key="6">
    <source>
        <dbReference type="ARBA" id="ARBA00022605"/>
    </source>
</evidence>
<dbReference type="Pfam" id="PF02153">
    <property type="entry name" value="PDH_N"/>
    <property type="match status" value="1"/>
</dbReference>
<dbReference type="GO" id="GO:0004665">
    <property type="term" value="F:prephenate dehydrogenase (NADP+) activity"/>
    <property type="evidence" value="ECO:0007669"/>
    <property type="project" value="InterPro"/>
</dbReference>
<dbReference type="GO" id="GO:0008977">
    <property type="term" value="F:prephenate dehydrogenase (NAD+) activity"/>
    <property type="evidence" value="ECO:0007669"/>
    <property type="project" value="UniProtKB-EC"/>
</dbReference>
<keyword evidence="13" id="KW-1185">Reference proteome</keyword>
<organism evidence="12 13">
    <name type="scientific">Roseburia faecis</name>
    <dbReference type="NCBI Taxonomy" id="301302"/>
    <lineage>
        <taxon>Bacteria</taxon>
        <taxon>Bacillati</taxon>
        <taxon>Bacillota</taxon>
        <taxon>Clostridia</taxon>
        <taxon>Lachnospirales</taxon>
        <taxon>Lachnospiraceae</taxon>
        <taxon>Roseburia</taxon>
    </lineage>
</organism>
<evidence type="ECO:0000256" key="2">
    <source>
        <dbReference type="ARBA" id="ARBA00007964"/>
    </source>
</evidence>
<dbReference type="EC" id="1.3.1.12" evidence="3"/>
<dbReference type="PANTHER" id="PTHR21363:SF0">
    <property type="entry name" value="PREPHENATE DEHYDROGENASE [NADP(+)]"/>
    <property type="match status" value="1"/>
</dbReference>
<dbReference type="Proteomes" id="UP000049979">
    <property type="component" value="Unassembled WGS sequence"/>
</dbReference>
<gene>
    <name evidence="12" type="ORF">M72_05301</name>
</gene>
<dbReference type="InterPro" id="IPR046826">
    <property type="entry name" value="PDH_N"/>
</dbReference>
<dbReference type="Gene3D" id="1.10.3660.10">
    <property type="entry name" value="6-phosphogluconate dehydrogenase C-terminal like domain"/>
    <property type="match status" value="1"/>
</dbReference>
<dbReference type="FunFam" id="3.40.50.720:FF:000208">
    <property type="entry name" value="Prephenate dehydrogenase"/>
    <property type="match status" value="1"/>
</dbReference>
<reference evidence="13" key="1">
    <citation type="submission" date="2015-05" db="EMBL/GenBank/DDBJ databases">
        <authorList>
            <consortium name="Pathogen Informatics"/>
        </authorList>
    </citation>
    <scope>NUCLEOTIDE SEQUENCE [LARGE SCALE GENOMIC DNA]</scope>
    <source>
        <strain evidence="13">M72</strain>
    </source>
</reference>
<evidence type="ECO:0000313" key="12">
    <source>
        <dbReference type="EMBL" id="CRL37936.1"/>
    </source>
</evidence>
<keyword evidence="5" id="KW-0827">Tyrosine biosynthesis</keyword>
<evidence type="ECO:0000256" key="4">
    <source>
        <dbReference type="ARBA" id="ARBA00016891"/>
    </source>
</evidence>
<evidence type="ECO:0000313" key="13">
    <source>
        <dbReference type="Proteomes" id="UP000049979"/>
    </source>
</evidence>
<dbReference type="SUPFAM" id="SSF48179">
    <property type="entry name" value="6-phosphogluconate dehydrogenase C-terminal domain-like"/>
    <property type="match status" value="1"/>
</dbReference>
<evidence type="ECO:0000256" key="9">
    <source>
        <dbReference type="ARBA" id="ARBA00023141"/>
    </source>
</evidence>
<comment type="similarity">
    <text evidence="2">Belongs to the prephenate/arogenate dehydrogenase family.</text>
</comment>
<comment type="catalytic activity">
    <reaction evidence="10">
        <text>prephenate + NAD(+) = 3-(4-hydroxyphenyl)pyruvate + CO2 + NADH</text>
        <dbReference type="Rhea" id="RHEA:13869"/>
        <dbReference type="ChEBI" id="CHEBI:16526"/>
        <dbReference type="ChEBI" id="CHEBI:29934"/>
        <dbReference type="ChEBI" id="CHEBI:36242"/>
        <dbReference type="ChEBI" id="CHEBI:57540"/>
        <dbReference type="ChEBI" id="CHEBI:57945"/>
        <dbReference type="EC" id="1.3.1.12"/>
    </reaction>
</comment>
<evidence type="ECO:0000259" key="11">
    <source>
        <dbReference type="PROSITE" id="PS51176"/>
    </source>
</evidence>
<evidence type="ECO:0000256" key="7">
    <source>
        <dbReference type="ARBA" id="ARBA00023002"/>
    </source>
</evidence>
<evidence type="ECO:0000256" key="8">
    <source>
        <dbReference type="ARBA" id="ARBA00023027"/>
    </source>
</evidence>
<dbReference type="EMBL" id="CVRR01000019">
    <property type="protein sequence ID" value="CRL37936.1"/>
    <property type="molecule type" value="Genomic_DNA"/>
</dbReference>
<proteinExistence type="inferred from homology"/>
<sequence>MAFQTIGFIGLGLIGGSIAKKMKSNQPDIKIYATAHHKETIQEAYREGLIENNDLLPLSAFSDCDYIFLCAPVQRNLAYLRQLKDIIRSDCYITDVGSTKTEIHEEVIRLGMEANFIGGHPMTGSEKTGILSATNTLLENAYYIITPTALTPKEEISEFRDFVLSLGAIPLILDYKIHDYSTAAISHLPHMIAYSLVNLVHQIDDDKETMKTIAAGGFKDITRIASSSPVMWQNICASNREPLLSLMDQYLALLTKLRGYIDSSNEQALLSFFQQAKDYRDSITLPSVKSPTVYYECFVDLVDETGGIAAVAGLLAQYHISIKNIGIVNNREFEEGVLQLAFPDKQTLTRAKRLLTDNGYMVHER</sequence>
<dbReference type="FunFam" id="1.10.3660.10:FF:000003">
    <property type="entry name" value="Prephenate dehydrogenase"/>
    <property type="match status" value="1"/>
</dbReference>
<keyword evidence="9" id="KW-0057">Aromatic amino acid biosynthesis</keyword>
<keyword evidence="8" id="KW-0520">NAD</keyword>
<dbReference type="Gene3D" id="3.40.50.720">
    <property type="entry name" value="NAD(P)-binding Rossmann-like Domain"/>
    <property type="match status" value="1"/>
</dbReference>
<evidence type="ECO:0000256" key="5">
    <source>
        <dbReference type="ARBA" id="ARBA00022498"/>
    </source>
</evidence>
<protein>
    <recommendedName>
        <fullName evidence="4">Prephenate dehydrogenase</fullName>
        <ecNumber evidence="3">1.3.1.12</ecNumber>
    </recommendedName>
</protein>
<comment type="pathway">
    <text evidence="1">Amino-acid biosynthesis; L-tyrosine biosynthesis; (4-hydroxyphenyl)pyruvate from prephenate (NAD(+) route): step 1/1.</text>
</comment>
<dbReference type="AlphaFoldDB" id="A0A0M6WLF1"/>
<dbReference type="GO" id="GO:0070403">
    <property type="term" value="F:NAD+ binding"/>
    <property type="evidence" value="ECO:0007669"/>
    <property type="project" value="InterPro"/>
</dbReference>
<accession>A0A0M6WLF1</accession>
<dbReference type="GO" id="GO:0006571">
    <property type="term" value="P:tyrosine biosynthetic process"/>
    <property type="evidence" value="ECO:0007669"/>
    <property type="project" value="UniProtKB-KW"/>
</dbReference>
<evidence type="ECO:0000256" key="1">
    <source>
        <dbReference type="ARBA" id="ARBA00005067"/>
    </source>
</evidence>
<evidence type="ECO:0000256" key="3">
    <source>
        <dbReference type="ARBA" id="ARBA00012068"/>
    </source>
</evidence>
<keyword evidence="7" id="KW-0560">Oxidoreductase</keyword>
<dbReference type="OrthoDB" id="9802008at2"/>
<dbReference type="PROSITE" id="PS51176">
    <property type="entry name" value="PDH_ADH"/>
    <property type="match status" value="1"/>
</dbReference>
<dbReference type="InterPro" id="IPR046825">
    <property type="entry name" value="PDH_C"/>
</dbReference>
<dbReference type="Pfam" id="PF20463">
    <property type="entry name" value="PDH_C"/>
    <property type="match status" value="1"/>
</dbReference>
<dbReference type="InterPro" id="IPR050812">
    <property type="entry name" value="Preph/Arog_dehydrog"/>
</dbReference>
<evidence type="ECO:0000256" key="10">
    <source>
        <dbReference type="ARBA" id="ARBA00049260"/>
    </source>
</evidence>
<dbReference type="PANTHER" id="PTHR21363">
    <property type="entry name" value="PREPHENATE DEHYDROGENASE"/>
    <property type="match status" value="1"/>
</dbReference>
<dbReference type="RefSeq" id="WP_055067797.1">
    <property type="nucleotide sequence ID" value="NZ_CP173697.1"/>
</dbReference>
<dbReference type="InterPro" id="IPR003099">
    <property type="entry name" value="Prephen_DH"/>
</dbReference>
<dbReference type="InterPro" id="IPR008927">
    <property type="entry name" value="6-PGluconate_DH-like_C_sf"/>
</dbReference>
<dbReference type="STRING" id="301302.ERS852420_00650"/>
<keyword evidence="6" id="KW-0028">Amino-acid biosynthesis</keyword>
<feature type="domain" description="Prephenate/arogenate dehydrogenase" evidence="11">
    <location>
        <begin position="4"/>
        <end position="291"/>
    </location>
</feature>
<dbReference type="InterPro" id="IPR036291">
    <property type="entry name" value="NAD(P)-bd_dom_sf"/>
</dbReference>
<name>A0A0M6WLF1_9FIRM</name>
<dbReference type="SUPFAM" id="SSF51735">
    <property type="entry name" value="NAD(P)-binding Rossmann-fold domains"/>
    <property type="match status" value="1"/>
</dbReference>